<feature type="domain" description="GST C-terminal" evidence="7">
    <location>
        <begin position="90"/>
        <end position="221"/>
    </location>
</feature>
<dbReference type="InterPro" id="IPR036282">
    <property type="entry name" value="Glutathione-S-Trfase_C_sf"/>
</dbReference>
<evidence type="ECO:0000259" key="6">
    <source>
        <dbReference type="PROSITE" id="PS50404"/>
    </source>
</evidence>
<dbReference type="SUPFAM" id="SSF47616">
    <property type="entry name" value="GST C-terminal domain-like"/>
    <property type="match status" value="1"/>
</dbReference>
<evidence type="ECO:0000256" key="2">
    <source>
        <dbReference type="ARBA" id="ARBA00009899"/>
    </source>
</evidence>
<evidence type="ECO:0000256" key="1">
    <source>
        <dbReference type="ARBA" id="ARBA00004496"/>
    </source>
</evidence>
<dbReference type="Pfam" id="PF00043">
    <property type="entry name" value="GST_C"/>
    <property type="match status" value="1"/>
</dbReference>
<proteinExistence type="inferred from homology"/>
<evidence type="ECO:0000313" key="8">
    <source>
        <dbReference type="EMBL" id="KAI8036284.1"/>
    </source>
</evidence>
<dbReference type="FunFam" id="1.20.1050.10:FF:000039">
    <property type="entry name" value="Glutathione S-transferase theta-1"/>
    <property type="match status" value="1"/>
</dbReference>
<evidence type="ECO:0000256" key="4">
    <source>
        <dbReference type="ARBA" id="ARBA00022679"/>
    </source>
</evidence>
<protein>
    <recommendedName>
        <fullName evidence="10">Glutathione S-transferase theta-1</fullName>
    </recommendedName>
</protein>
<dbReference type="Gene3D" id="3.40.30.10">
    <property type="entry name" value="Glutaredoxin"/>
    <property type="match status" value="1"/>
</dbReference>
<sequence>MSKAIKYYYDFLSQPSRALWIGMKLSKTPFEDCPVALRKQEQLTDEYRNINRFQKVPAIVDGKFQLGESVSIVRYLADKGFFSEQLYPKSLEDRARVDEFLEWQHFNVRLTCATFFSKVWLLPAKGLAPAPKPEVVKKLIKDVEGNLGLLERLWLEKDFLVGDKLTVADIFGASEITQMTVPVQCKRKQFPKVAKWLERVRETTNPYHDEAHSFLYKVAKQAASAKN</sequence>
<dbReference type="AlphaFoldDB" id="A0A9P9YGT1"/>
<dbReference type="PROSITE" id="PS50404">
    <property type="entry name" value="GST_NTER"/>
    <property type="match status" value="1"/>
</dbReference>
<evidence type="ECO:0000313" key="9">
    <source>
        <dbReference type="Proteomes" id="UP001059596"/>
    </source>
</evidence>
<comment type="caution">
    <text evidence="8">The sequence shown here is derived from an EMBL/GenBank/DDBJ whole genome shotgun (WGS) entry which is preliminary data.</text>
</comment>
<comment type="subcellular location">
    <subcellularLocation>
        <location evidence="1">Cytoplasm</location>
    </subcellularLocation>
</comment>
<dbReference type="Gene3D" id="1.20.1050.10">
    <property type="match status" value="1"/>
</dbReference>
<comment type="catalytic activity">
    <reaction evidence="5">
        <text>RX + glutathione = an S-substituted glutathione + a halide anion + H(+)</text>
        <dbReference type="Rhea" id="RHEA:16437"/>
        <dbReference type="ChEBI" id="CHEBI:15378"/>
        <dbReference type="ChEBI" id="CHEBI:16042"/>
        <dbReference type="ChEBI" id="CHEBI:17792"/>
        <dbReference type="ChEBI" id="CHEBI:57925"/>
        <dbReference type="ChEBI" id="CHEBI:90779"/>
        <dbReference type="EC" id="2.5.1.18"/>
    </reaction>
</comment>
<dbReference type="GO" id="GO:0005737">
    <property type="term" value="C:cytoplasm"/>
    <property type="evidence" value="ECO:0007669"/>
    <property type="project" value="UniProtKB-SubCell"/>
</dbReference>
<dbReference type="Pfam" id="PF02798">
    <property type="entry name" value="GST_N"/>
    <property type="match status" value="1"/>
</dbReference>
<reference evidence="8" key="1">
    <citation type="journal article" date="2023" name="Genome Biol. Evol.">
        <title>Long-read-based Genome Assembly of Drosophila gunungcola Reveals Fewer Chemosensory Genes in Flower-breeding Species.</title>
        <authorList>
            <person name="Negi A."/>
            <person name="Liao B.Y."/>
            <person name="Yeh S.D."/>
        </authorList>
    </citation>
    <scope>NUCLEOTIDE SEQUENCE</scope>
    <source>
        <strain evidence="8">Sukarami</strain>
    </source>
</reference>
<evidence type="ECO:0000256" key="5">
    <source>
        <dbReference type="ARBA" id="ARBA00047960"/>
    </source>
</evidence>
<dbReference type="CDD" id="cd03183">
    <property type="entry name" value="GST_C_Theta"/>
    <property type="match status" value="1"/>
</dbReference>
<dbReference type="InterPro" id="IPR051369">
    <property type="entry name" value="GST_Theta"/>
</dbReference>
<dbReference type="PROSITE" id="PS50405">
    <property type="entry name" value="GST_CTER"/>
    <property type="match status" value="1"/>
</dbReference>
<dbReference type="SFLD" id="SFLDS00019">
    <property type="entry name" value="Glutathione_Transferase_(cytos"/>
    <property type="match status" value="1"/>
</dbReference>
<feature type="domain" description="GST N-terminal" evidence="6">
    <location>
        <begin position="3"/>
        <end position="84"/>
    </location>
</feature>
<dbReference type="SFLD" id="SFLDG00358">
    <property type="entry name" value="Main_(cytGST)"/>
    <property type="match status" value="1"/>
</dbReference>
<dbReference type="SUPFAM" id="SSF52833">
    <property type="entry name" value="Thioredoxin-like"/>
    <property type="match status" value="1"/>
</dbReference>
<dbReference type="InterPro" id="IPR040077">
    <property type="entry name" value="GST_C_Theta"/>
</dbReference>
<organism evidence="8 9">
    <name type="scientific">Drosophila gunungcola</name>
    <name type="common">fruit fly</name>
    <dbReference type="NCBI Taxonomy" id="103775"/>
    <lineage>
        <taxon>Eukaryota</taxon>
        <taxon>Metazoa</taxon>
        <taxon>Ecdysozoa</taxon>
        <taxon>Arthropoda</taxon>
        <taxon>Hexapoda</taxon>
        <taxon>Insecta</taxon>
        <taxon>Pterygota</taxon>
        <taxon>Neoptera</taxon>
        <taxon>Endopterygota</taxon>
        <taxon>Diptera</taxon>
        <taxon>Brachycera</taxon>
        <taxon>Muscomorpha</taxon>
        <taxon>Ephydroidea</taxon>
        <taxon>Drosophilidae</taxon>
        <taxon>Drosophila</taxon>
        <taxon>Sophophora</taxon>
    </lineage>
</organism>
<gene>
    <name evidence="8" type="ORF">M5D96_010877</name>
</gene>
<dbReference type="InterPro" id="IPR036249">
    <property type="entry name" value="Thioredoxin-like_sf"/>
</dbReference>
<comment type="similarity">
    <text evidence="2">Belongs to the GST superfamily. Theta family.</text>
</comment>
<dbReference type="InterPro" id="IPR010987">
    <property type="entry name" value="Glutathione-S-Trfase_C-like"/>
</dbReference>
<evidence type="ECO:0000256" key="3">
    <source>
        <dbReference type="ARBA" id="ARBA00022490"/>
    </source>
</evidence>
<accession>A0A9P9YGT1</accession>
<dbReference type="FunFam" id="3.40.30.10:FF:000227">
    <property type="entry name" value="glutathione S-transferase theta-1"/>
    <property type="match status" value="1"/>
</dbReference>
<dbReference type="CDD" id="cd03050">
    <property type="entry name" value="GST_N_Theta"/>
    <property type="match status" value="1"/>
</dbReference>
<dbReference type="InterPro" id="IPR040079">
    <property type="entry name" value="Glutathione_S-Trfase"/>
</dbReference>
<dbReference type="InterPro" id="IPR004045">
    <property type="entry name" value="Glutathione_S-Trfase_N"/>
</dbReference>
<evidence type="ECO:0008006" key="10">
    <source>
        <dbReference type="Google" id="ProtNLM"/>
    </source>
</evidence>
<keyword evidence="3" id="KW-0963">Cytoplasm</keyword>
<dbReference type="PANTHER" id="PTHR43917">
    <property type="match status" value="1"/>
</dbReference>
<dbReference type="InterPro" id="IPR040075">
    <property type="entry name" value="GST_N_Theta"/>
</dbReference>
<keyword evidence="9" id="KW-1185">Reference proteome</keyword>
<dbReference type="Proteomes" id="UP001059596">
    <property type="component" value="Unassembled WGS sequence"/>
</dbReference>
<keyword evidence="4" id="KW-0808">Transferase</keyword>
<dbReference type="GO" id="GO:0004364">
    <property type="term" value="F:glutathione transferase activity"/>
    <property type="evidence" value="ECO:0007669"/>
    <property type="project" value="UniProtKB-EC"/>
</dbReference>
<name>A0A9P9YGT1_9MUSC</name>
<dbReference type="InterPro" id="IPR004046">
    <property type="entry name" value="GST_C"/>
</dbReference>
<dbReference type="PANTHER" id="PTHR43917:SF8">
    <property type="entry name" value="GH16740P-RELATED"/>
    <property type="match status" value="1"/>
</dbReference>
<dbReference type="EMBL" id="JAMKOV010000021">
    <property type="protein sequence ID" value="KAI8036284.1"/>
    <property type="molecule type" value="Genomic_DNA"/>
</dbReference>
<evidence type="ECO:0000259" key="7">
    <source>
        <dbReference type="PROSITE" id="PS50405"/>
    </source>
</evidence>
<dbReference type="GO" id="GO:0006749">
    <property type="term" value="P:glutathione metabolic process"/>
    <property type="evidence" value="ECO:0007669"/>
    <property type="project" value="TreeGrafter"/>
</dbReference>